<dbReference type="GO" id="GO:0016740">
    <property type="term" value="F:transferase activity"/>
    <property type="evidence" value="ECO:0007669"/>
    <property type="project" value="UniProtKB-KW"/>
</dbReference>
<dbReference type="Pfam" id="PF01019">
    <property type="entry name" value="G_glu_transpept"/>
    <property type="match status" value="2"/>
</dbReference>
<evidence type="ECO:0000256" key="1">
    <source>
        <dbReference type="ARBA" id="ARBA00009381"/>
    </source>
</evidence>
<evidence type="ECO:0000313" key="5">
    <source>
        <dbReference type="EMBL" id="NDY82391.1"/>
    </source>
</evidence>
<dbReference type="PRINTS" id="PR01210">
    <property type="entry name" value="GGTRANSPTASE"/>
</dbReference>
<dbReference type="RefSeq" id="WP_163651772.1">
    <property type="nucleotide sequence ID" value="NZ_JAAGRN010000002.1"/>
</dbReference>
<dbReference type="InterPro" id="IPR043137">
    <property type="entry name" value="GGT_ssub_C"/>
</dbReference>
<evidence type="ECO:0000256" key="3">
    <source>
        <dbReference type="ARBA" id="ARBA00022801"/>
    </source>
</evidence>
<dbReference type="InterPro" id="IPR029055">
    <property type="entry name" value="Ntn_hydrolases_N"/>
</dbReference>
<dbReference type="EMBL" id="JAAGRN010000002">
    <property type="protein sequence ID" value="NDY82391.1"/>
    <property type="molecule type" value="Genomic_DNA"/>
</dbReference>
<dbReference type="GO" id="GO:0016787">
    <property type="term" value="F:hydrolase activity"/>
    <property type="evidence" value="ECO:0007669"/>
    <property type="project" value="UniProtKB-KW"/>
</dbReference>
<comment type="caution">
    <text evidence="5">The sequence shown here is derived from an EMBL/GenBank/DDBJ whole genome shotgun (WGS) entry which is preliminary data.</text>
</comment>
<accession>A0A6B2QW76</accession>
<dbReference type="PANTHER" id="PTHR43199:SF1">
    <property type="entry name" value="GLUTATHIONE HYDROLASE PROENZYME"/>
    <property type="match status" value="1"/>
</dbReference>
<dbReference type="InterPro" id="IPR051792">
    <property type="entry name" value="GGT_bact"/>
</dbReference>
<keyword evidence="4" id="KW-0865">Zymogen</keyword>
<keyword evidence="2 5" id="KW-0808">Transferase</keyword>
<organism evidence="5">
    <name type="scientific">Sheuella amnicola</name>
    <dbReference type="NCBI Taxonomy" id="2707330"/>
    <lineage>
        <taxon>Bacteria</taxon>
        <taxon>Pseudomonadati</taxon>
        <taxon>Pseudomonadota</taxon>
        <taxon>Betaproteobacteria</taxon>
        <taxon>Burkholderiales</taxon>
        <taxon>Alcaligenaceae</taxon>
        <taxon>Sheuella</taxon>
    </lineage>
</organism>
<proteinExistence type="inferred from homology"/>
<keyword evidence="3" id="KW-0378">Hydrolase</keyword>
<name>A0A6B2QW76_9BURK</name>
<sequence length="525" mass="55941">MIDNFSNSQTVRKQVIATKGGVVAAQHRRAAEVGAAVLEAGGDAVDAAIATSFAIGVVEPWMSGPAAGGAMVLWRADESRASVINFGCRSPRELNPADYPLSGGPKSSDLFPWPAVVDDRNVMGATAVAVPGVVSGMDLAHQHFGKLPWADLVTPAANLAEEGLIVDWYTSLLIGANAKVLSRDPDCAALFLEDGQWPIAGDWTALNDRHLNQKTFARTLQRIAEYGAKDFYSGEVAQALVRDVRAKGGSLSLADLADYRAEMVDPLTINYRGGRVFATPGLTGGPTYAKALELLARELDPKKGKPGTATYTGFARALDAAFRLRFENMGDHESPKAPGSTTHFSVVDRHGNMCSVTQTLLSIFGSRVVSPSTGLLLNNGIMWFDPEPGKPNSLAPAKRCLANYNPVIGEDAAGRRFAIGASGGRKILGAVMQLSSFIMDHGQSLEDAFHQPRIDVSGGSNIIADRTLPAETKEALEAVMPVVETRRNAYPYAFACPAGVMRDGEMNMGCTEIMTPYGDAVNEKM</sequence>
<dbReference type="Gene3D" id="3.60.20.40">
    <property type="match status" value="1"/>
</dbReference>
<comment type="similarity">
    <text evidence="1">Belongs to the gamma-glutamyltransferase family.</text>
</comment>
<evidence type="ECO:0000256" key="4">
    <source>
        <dbReference type="ARBA" id="ARBA00023145"/>
    </source>
</evidence>
<gene>
    <name evidence="5" type="ORF">G3I67_04005</name>
</gene>
<dbReference type="AlphaFoldDB" id="A0A6B2QW76"/>
<dbReference type="PANTHER" id="PTHR43199">
    <property type="entry name" value="GLUTATHIONE HYDROLASE"/>
    <property type="match status" value="1"/>
</dbReference>
<protein>
    <submittedName>
        <fullName evidence="5">Gamma-glutamyltransferase</fullName>
    </submittedName>
</protein>
<reference evidence="5" key="1">
    <citation type="submission" date="2020-02" db="EMBL/GenBank/DDBJ databases">
        <authorList>
            <person name="Chen W.-M."/>
        </authorList>
    </citation>
    <scope>NUCLEOTIDE SEQUENCE</scope>
    <source>
        <strain evidence="5">NBD-18</strain>
    </source>
</reference>
<dbReference type="SUPFAM" id="SSF56235">
    <property type="entry name" value="N-terminal nucleophile aminohydrolases (Ntn hydrolases)"/>
    <property type="match status" value="1"/>
</dbReference>
<evidence type="ECO:0000256" key="2">
    <source>
        <dbReference type="ARBA" id="ARBA00022679"/>
    </source>
</evidence>